<dbReference type="SUPFAM" id="SSF56112">
    <property type="entry name" value="Protein kinase-like (PK-like)"/>
    <property type="match status" value="1"/>
</dbReference>
<evidence type="ECO:0000313" key="3">
    <source>
        <dbReference type="Proteomes" id="UP000322530"/>
    </source>
</evidence>
<dbReference type="Proteomes" id="UP000322530">
    <property type="component" value="Unassembled WGS sequence"/>
</dbReference>
<dbReference type="RefSeq" id="WP_149402328.1">
    <property type="nucleotide sequence ID" value="NZ_BIXY01000042.1"/>
</dbReference>
<organism evidence="2 3">
    <name type="scientific">Dictyobacter arantiisoli</name>
    <dbReference type="NCBI Taxonomy" id="2014874"/>
    <lineage>
        <taxon>Bacteria</taxon>
        <taxon>Bacillati</taxon>
        <taxon>Chloroflexota</taxon>
        <taxon>Ktedonobacteria</taxon>
        <taxon>Ktedonobacterales</taxon>
        <taxon>Dictyobacteraceae</taxon>
        <taxon>Dictyobacter</taxon>
    </lineage>
</organism>
<dbReference type="AlphaFoldDB" id="A0A5A5TDF4"/>
<keyword evidence="3" id="KW-1185">Reference proteome</keyword>
<sequence>MDTIQVARLCALGGLGEPTEQPQAVSGGLLHRMWKITTSRGRFAVKELHAEIMRKPGIQDAYRLSEQIAAALAAEGIPAVAALPDKQGDVLYSLDQLSLLVYPWVDGVTLPVSSIDPERARQMGIILARIHALHLDISSFEPLEWGHFNDEDWDALTFQASELELPWTYRVRSALPHLLQWTRNYEQAGLSLGQRVVVSHRDLDQKNVLWQDATTPWLIDWEAAGLINPTMELMSVALYWSGIVAGTPDETAFSAVLDDYVEAGGVIEDAGQDAVYGFMGTWLGWLLFNMRRSLGESVVSVEEQELGIRETLSTLAILQALETHGATWAALVDARR</sequence>
<dbReference type="Gene3D" id="3.90.1200.10">
    <property type="match status" value="1"/>
</dbReference>
<dbReference type="OrthoDB" id="2352890at2"/>
<gene>
    <name evidence="2" type="ORF">KDI_29510</name>
</gene>
<dbReference type="Pfam" id="PF01636">
    <property type="entry name" value="APH"/>
    <property type="match status" value="1"/>
</dbReference>
<dbReference type="EMBL" id="BIXY01000042">
    <property type="protein sequence ID" value="GCF09387.1"/>
    <property type="molecule type" value="Genomic_DNA"/>
</dbReference>
<dbReference type="InterPro" id="IPR011009">
    <property type="entry name" value="Kinase-like_dom_sf"/>
</dbReference>
<comment type="caution">
    <text evidence="2">The sequence shown here is derived from an EMBL/GenBank/DDBJ whole genome shotgun (WGS) entry which is preliminary data.</text>
</comment>
<name>A0A5A5TDF4_9CHLR</name>
<evidence type="ECO:0000259" key="1">
    <source>
        <dbReference type="Pfam" id="PF01636"/>
    </source>
</evidence>
<accession>A0A5A5TDF4</accession>
<proteinExistence type="predicted"/>
<protein>
    <submittedName>
        <fullName evidence="2">Membrane protein</fullName>
    </submittedName>
</protein>
<feature type="domain" description="Aminoglycoside phosphotransferase" evidence="1">
    <location>
        <begin position="24"/>
        <end position="260"/>
    </location>
</feature>
<dbReference type="InterPro" id="IPR002575">
    <property type="entry name" value="Aminoglycoside_PTrfase"/>
</dbReference>
<evidence type="ECO:0000313" key="2">
    <source>
        <dbReference type="EMBL" id="GCF09387.1"/>
    </source>
</evidence>
<reference evidence="2 3" key="1">
    <citation type="submission" date="2019-01" db="EMBL/GenBank/DDBJ databases">
        <title>Draft genome sequence of Dictyobacter sp. Uno17.</title>
        <authorList>
            <person name="Wang C.M."/>
            <person name="Zheng Y."/>
            <person name="Sakai Y."/>
            <person name="Abe K."/>
            <person name="Yokota A."/>
            <person name="Yabe S."/>
        </authorList>
    </citation>
    <scope>NUCLEOTIDE SEQUENCE [LARGE SCALE GENOMIC DNA]</scope>
    <source>
        <strain evidence="2 3">Uno17</strain>
    </source>
</reference>